<sequence>MDRLVLHAAAVRKSERCPGGSAANRPLTTATDDYRYAQVRELHSFADLMPRQDMFRKRGLPAAVCLLVALACQPLVCLVLGGVYHHAGDASRSSRTTLRAGAVPLGEAFQLPPEKVVEAVSKAGTRVTPSDVAAAGGLSLEEARRGVVELAGTLGAEAELEVSKTGELVYLFPRDVKGALSKVSSAAAAREAWNKAKPTVFTALRAAFGVALFASIAVIYTAIIAISTSSSDRDRDDRRRGGDSFGGGGFGFGPTLYYGPSPFDVIFYRPYYSYSYGGDMYDDWQSRSSPPKMGFLESVYSFVFGDGDPNAGRLDRQLAAVAALARRNGGVLTAEQMAPLLDPPGYKSPESTYNVNESWVLPAVSRLNGRPEVAADGQIVYVFDDLRTTAGETSSRKPPAILEEEEVPFSLADEGNLTLVVLLGVANLVGAAYLGAQFAGLAGYKLTGFLAAVKGFYPGLLAYAVGFFAAPAVRFFGLGKTNGEIQQRNQNRKDWLNVLQSGSVDGKLAQARSLRQGMRQIGREDSVYSTAKESQSQSSRSDLEDFDRRLQS</sequence>
<comment type="caution">
    <text evidence="3">The sequence shown here is derived from an EMBL/GenBank/DDBJ whole genome shotgun (WGS) entry which is preliminary data.</text>
</comment>
<feature type="transmembrane region" description="Helical" evidence="2">
    <location>
        <begin position="59"/>
        <end position="84"/>
    </location>
</feature>
<evidence type="ECO:0000256" key="1">
    <source>
        <dbReference type="SAM" id="MobiDB-lite"/>
    </source>
</evidence>
<gene>
    <name evidence="3" type="ORF">AK812_SmicGene27670</name>
</gene>
<feature type="region of interest" description="Disordered" evidence="1">
    <location>
        <begin position="525"/>
        <end position="552"/>
    </location>
</feature>
<evidence type="ECO:0000313" key="3">
    <source>
        <dbReference type="EMBL" id="OLP90722.1"/>
    </source>
</evidence>
<dbReference type="OMA" id="PLIRYFW"/>
<proteinExistence type="predicted"/>
<dbReference type="AlphaFoldDB" id="A0A1Q9D6D1"/>
<name>A0A1Q9D6D1_SYMMI</name>
<organism evidence="3 4">
    <name type="scientific">Symbiodinium microadriaticum</name>
    <name type="common">Dinoflagellate</name>
    <name type="synonym">Zooxanthella microadriatica</name>
    <dbReference type="NCBI Taxonomy" id="2951"/>
    <lineage>
        <taxon>Eukaryota</taxon>
        <taxon>Sar</taxon>
        <taxon>Alveolata</taxon>
        <taxon>Dinophyceae</taxon>
        <taxon>Suessiales</taxon>
        <taxon>Symbiodiniaceae</taxon>
        <taxon>Symbiodinium</taxon>
    </lineage>
</organism>
<feature type="transmembrane region" description="Helical" evidence="2">
    <location>
        <begin position="203"/>
        <end position="226"/>
    </location>
</feature>
<feature type="compositionally biased region" description="Basic and acidic residues" evidence="1">
    <location>
        <begin position="541"/>
        <end position="552"/>
    </location>
</feature>
<feature type="transmembrane region" description="Helical" evidence="2">
    <location>
        <begin position="417"/>
        <end position="436"/>
    </location>
</feature>
<feature type="compositionally biased region" description="Polar residues" evidence="1">
    <location>
        <begin position="527"/>
        <end position="540"/>
    </location>
</feature>
<evidence type="ECO:0000313" key="4">
    <source>
        <dbReference type="Proteomes" id="UP000186817"/>
    </source>
</evidence>
<keyword evidence="4" id="KW-1185">Reference proteome</keyword>
<dbReference type="Proteomes" id="UP000186817">
    <property type="component" value="Unassembled WGS sequence"/>
</dbReference>
<evidence type="ECO:0000256" key="2">
    <source>
        <dbReference type="SAM" id="Phobius"/>
    </source>
</evidence>
<keyword evidence="2" id="KW-0472">Membrane</keyword>
<feature type="transmembrane region" description="Helical" evidence="2">
    <location>
        <begin position="456"/>
        <end position="478"/>
    </location>
</feature>
<dbReference type="PANTHER" id="PTHR47380">
    <property type="entry name" value="OS02G0533000 PROTEIN"/>
    <property type="match status" value="1"/>
</dbReference>
<dbReference type="OrthoDB" id="439292at2759"/>
<dbReference type="PANTHER" id="PTHR47380:SF4">
    <property type="entry name" value="OS02G0533000 PROTEIN"/>
    <property type="match status" value="1"/>
</dbReference>
<reference evidence="3 4" key="1">
    <citation type="submission" date="2016-02" db="EMBL/GenBank/DDBJ databases">
        <title>Genome analysis of coral dinoflagellate symbionts highlights evolutionary adaptations to a symbiotic lifestyle.</title>
        <authorList>
            <person name="Aranda M."/>
            <person name="Li Y."/>
            <person name="Liew Y.J."/>
            <person name="Baumgarten S."/>
            <person name="Simakov O."/>
            <person name="Wilson M."/>
            <person name="Piel J."/>
            <person name="Ashoor H."/>
            <person name="Bougouffa S."/>
            <person name="Bajic V.B."/>
            <person name="Ryu T."/>
            <person name="Ravasi T."/>
            <person name="Bayer T."/>
            <person name="Micklem G."/>
            <person name="Kim H."/>
            <person name="Bhak J."/>
            <person name="Lajeunesse T.C."/>
            <person name="Voolstra C.R."/>
        </authorList>
    </citation>
    <scope>NUCLEOTIDE SEQUENCE [LARGE SCALE GENOMIC DNA]</scope>
    <source>
        <strain evidence="3 4">CCMP2467</strain>
    </source>
</reference>
<keyword evidence="2" id="KW-0812">Transmembrane</keyword>
<dbReference type="EMBL" id="LSRX01000697">
    <property type="protein sequence ID" value="OLP90722.1"/>
    <property type="molecule type" value="Genomic_DNA"/>
</dbReference>
<keyword evidence="2" id="KW-1133">Transmembrane helix</keyword>
<protein>
    <submittedName>
        <fullName evidence="3">Uncharacterized protein, chloroplastic</fullName>
    </submittedName>
</protein>
<dbReference type="InterPro" id="IPR044200">
    <property type="entry name" value="At5g03900-like"/>
</dbReference>
<accession>A0A1Q9D6D1</accession>